<keyword evidence="4" id="KW-1133">Transmembrane helix</keyword>
<evidence type="ECO:0000256" key="2">
    <source>
        <dbReference type="ARBA" id="ARBA00008854"/>
    </source>
</evidence>
<dbReference type="GO" id="GO:0016020">
    <property type="term" value="C:membrane"/>
    <property type="evidence" value="ECO:0007669"/>
    <property type="project" value="UniProtKB-SubCell"/>
</dbReference>
<accession>A0A4Y8WMQ6</accession>
<organism evidence="6 7">
    <name type="scientific">Porphyromonas levii</name>
    <dbReference type="NCBI Taxonomy" id="28114"/>
    <lineage>
        <taxon>Bacteria</taxon>
        <taxon>Pseudomonadati</taxon>
        <taxon>Bacteroidota</taxon>
        <taxon>Bacteroidia</taxon>
        <taxon>Bacteroidales</taxon>
        <taxon>Porphyromonadaceae</taxon>
        <taxon>Porphyromonas</taxon>
    </lineage>
</organism>
<comment type="caution">
    <text evidence="6">The sequence shown here is derived from an EMBL/GenBank/DDBJ whole genome shotgun (WGS) entry which is preliminary data.</text>
</comment>
<reference evidence="6 7" key="1">
    <citation type="submission" date="2019-03" db="EMBL/GenBank/DDBJ databases">
        <title>Porphyromonas levii Isolated from the Uterus of Dairy Cows.</title>
        <authorList>
            <person name="Francis A.M."/>
        </authorList>
    </citation>
    <scope>NUCLEOTIDE SEQUENCE [LARGE SCALE GENOMIC DNA]</scope>
    <source>
        <strain evidence="6 7">AF5678</strain>
    </source>
</reference>
<evidence type="ECO:0000256" key="5">
    <source>
        <dbReference type="ARBA" id="ARBA00023136"/>
    </source>
</evidence>
<keyword evidence="7" id="KW-1185">Reference proteome</keyword>
<dbReference type="EMBL" id="SPNC01000124">
    <property type="protein sequence ID" value="TFH94429.1"/>
    <property type="molecule type" value="Genomic_DNA"/>
</dbReference>
<evidence type="ECO:0000256" key="1">
    <source>
        <dbReference type="ARBA" id="ARBA00004167"/>
    </source>
</evidence>
<dbReference type="PANTHER" id="PTHR34478">
    <property type="entry name" value="PROTEIN LEMA"/>
    <property type="match status" value="1"/>
</dbReference>
<dbReference type="Proteomes" id="UP000297225">
    <property type="component" value="Unassembled WGS sequence"/>
</dbReference>
<gene>
    <name evidence="6" type="ORF">E4P47_07550</name>
</gene>
<dbReference type="SUPFAM" id="SSF140478">
    <property type="entry name" value="LemA-like"/>
    <property type="match status" value="1"/>
</dbReference>
<protein>
    <submittedName>
        <fullName evidence="6">LemA family protein</fullName>
    </submittedName>
</protein>
<sequence>MKKGSLITLVVVIVLVLVGARYGIKSNNEMVLKQEGVRTAWSQVENQYQRRADLIPNLVATVKGYAEHEQATLEGVVEARAKATQVTVNADELTPEALEAYMATQNNLTQALGKLIALKEAYPDLKANENFMALQTQLEGTENRITTERMRFNDTAKEYNTYIKMFPRNIVAKLLGFDAQVYFESAPGAETAPVVEF</sequence>
<dbReference type="PANTHER" id="PTHR34478:SF2">
    <property type="entry name" value="MEMBRANE PROTEIN"/>
    <property type="match status" value="1"/>
</dbReference>
<proteinExistence type="inferred from homology"/>
<name>A0A4Y8WMQ6_9PORP</name>
<dbReference type="AlphaFoldDB" id="A0A4Y8WMQ6"/>
<dbReference type="STRING" id="1122973.GCA_000379925_00523"/>
<dbReference type="Pfam" id="PF04011">
    <property type="entry name" value="LemA"/>
    <property type="match status" value="1"/>
</dbReference>
<dbReference type="Gene3D" id="1.20.1440.20">
    <property type="entry name" value="LemA-like domain"/>
    <property type="match status" value="1"/>
</dbReference>
<dbReference type="OrthoDB" id="9804152at2"/>
<dbReference type="InterPro" id="IPR007156">
    <property type="entry name" value="MamQ_LemA"/>
</dbReference>
<evidence type="ECO:0000256" key="4">
    <source>
        <dbReference type="ARBA" id="ARBA00022989"/>
    </source>
</evidence>
<comment type="similarity">
    <text evidence="2">Belongs to the LemA family.</text>
</comment>
<evidence type="ECO:0000256" key="3">
    <source>
        <dbReference type="ARBA" id="ARBA00022692"/>
    </source>
</evidence>
<dbReference type="RefSeq" id="WP_134849717.1">
    <property type="nucleotide sequence ID" value="NZ_CP197400.1"/>
</dbReference>
<comment type="subcellular location">
    <subcellularLocation>
        <location evidence="1">Membrane</location>
        <topology evidence="1">Single-pass membrane protein</topology>
    </subcellularLocation>
</comment>
<evidence type="ECO:0000313" key="6">
    <source>
        <dbReference type="EMBL" id="TFH94429.1"/>
    </source>
</evidence>
<dbReference type="InterPro" id="IPR023353">
    <property type="entry name" value="LemA-like_dom_sf"/>
</dbReference>
<evidence type="ECO:0000313" key="7">
    <source>
        <dbReference type="Proteomes" id="UP000297225"/>
    </source>
</evidence>
<keyword evidence="5" id="KW-0472">Membrane</keyword>
<keyword evidence="3" id="KW-0812">Transmembrane</keyword>